<protein>
    <submittedName>
        <fullName evidence="1">Uncharacterized protein</fullName>
    </submittedName>
</protein>
<gene>
    <name evidence="1" type="ORF">MHI_LOCUS109669</name>
</gene>
<organism evidence="1 2">
    <name type="scientific">Heterotrigona itama</name>
    <dbReference type="NCBI Taxonomy" id="395501"/>
    <lineage>
        <taxon>Eukaryota</taxon>
        <taxon>Metazoa</taxon>
        <taxon>Ecdysozoa</taxon>
        <taxon>Arthropoda</taxon>
        <taxon>Hexapoda</taxon>
        <taxon>Insecta</taxon>
        <taxon>Pterygota</taxon>
        <taxon>Neoptera</taxon>
        <taxon>Endopterygota</taxon>
        <taxon>Hymenoptera</taxon>
        <taxon>Apocrita</taxon>
        <taxon>Aculeata</taxon>
        <taxon>Apoidea</taxon>
        <taxon>Anthophila</taxon>
        <taxon>Apidae</taxon>
        <taxon>Heterotrigona</taxon>
    </lineage>
</organism>
<keyword evidence="2" id="KW-1185">Reference proteome</keyword>
<feature type="non-terminal residue" evidence="1">
    <location>
        <position position="51"/>
    </location>
</feature>
<evidence type="ECO:0000313" key="1">
    <source>
        <dbReference type="EMBL" id="CAD1469114.1"/>
    </source>
</evidence>
<dbReference type="Proteomes" id="UP000752696">
    <property type="component" value="Unassembled WGS sequence"/>
</dbReference>
<dbReference type="AlphaFoldDB" id="A0A6V7GV04"/>
<sequence length="51" mass="5731">MRAVVLLERNRKRPPVPSKILPSSVIMVLSDSRNIRVSIKSSMMSTSYQGN</sequence>
<dbReference type="EMBL" id="CAJDYZ010001795">
    <property type="protein sequence ID" value="CAD1469114.1"/>
    <property type="molecule type" value="Genomic_DNA"/>
</dbReference>
<reference evidence="1" key="1">
    <citation type="submission" date="2020-07" db="EMBL/GenBank/DDBJ databases">
        <authorList>
            <person name="Nazaruddin N."/>
        </authorList>
    </citation>
    <scope>NUCLEOTIDE SEQUENCE</scope>
</reference>
<evidence type="ECO:0000313" key="2">
    <source>
        <dbReference type="Proteomes" id="UP000752696"/>
    </source>
</evidence>
<comment type="caution">
    <text evidence="1">The sequence shown here is derived from an EMBL/GenBank/DDBJ whole genome shotgun (WGS) entry which is preliminary data.</text>
</comment>
<proteinExistence type="predicted"/>
<name>A0A6V7GV04_9HYME</name>
<accession>A0A6V7GV04</accession>